<gene>
    <name evidence="1" type="ORF">R1Y80_20725</name>
</gene>
<reference evidence="1" key="1">
    <citation type="submission" date="2023-10" db="EMBL/GenBank/DDBJ databases">
        <title>Complete genome sequence of Streptomyces sp. JL1001.</title>
        <authorList>
            <person name="Jiang L."/>
        </authorList>
    </citation>
    <scope>NUCLEOTIDE SEQUENCE</scope>
    <source>
        <strain evidence="1">JL1001</strain>
    </source>
</reference>
<dbReference type="EMBL" id="CP136798">
    <property type="protein sequence ID" value="XCN15907.1"/>
    <property type="molecule type" value="Genomic_DNA"/>
</dbReference>
<sequence>MWCYMNGDAHDLSVEDKTGAYSAERGVTLLWRGDPITAADAAGGPVVALDALSAGADGPCSVVCRSAQVTDLADVHALCRLPGCACPCHAVITVTGKPDGPDVTAGQPC</sequence>
<organism evidence="1">
    <name type="scientific">Streptomyces sp. JL1001</name>
    <dbReference type="NCBI Taxonomy" id="3078227"/>
    <lineage>
        <taxon>Bacteria</taxon>
        <taxon>Bacillati</taxon>
        <taxon>Actinomycetota</taxon>
        <taxon>Actinomycetes</taxon>
        <taxon>Kitasatosporales</taxon>
        <taxon>Streptomycetaceae</taxon>
        <taxon>Streptomyces</taxon>
    </lineage>
</organism>
<proteinExistence type="predicted"/>
<dbReference type="RefSeq" id="WP_354597657.1">
    <property type="nucleotide sequence ID" value="NZ_CP136798.1"/>
</dbReference>
<dbReference type="AlphaFoldDB" id="A0AAU8KJP6"/>
<evidence type="ECO:0000313" key="1">
    <source>
        <dbReference type="EMBL" id="XCN15907.1"/>
    </source>
</evidence>
<name>A0AAU8KJP6_9ACTN</name>
<protein>
    <submittedName>
        <fullName evidence="1">Uncharacterized protein</fullName>
    </submittedName>
</protein>
<accession>A0AAU8KJP6</accession>